<protein>
    <recommendedName>
        <fullName evidence="5">Adhesin domain-containing protein</fullName>
    </recommendedName>
</protein>
<reference evidence="4" key="1">
    <citation type="journal article" date="2019" name="Int. J. Syst. Evol. Microbiol.">
        <title>The Global Catalogue of Microorganisms (GCM) 10K type strain sequencing project: providing services to taxonomists for standard genome sequencing and annotation.</title>
        <authorList>
            <consortium name="The Broad Institute Genomics Platform"/>
            <consortium name="The Broad Institute Genome Sequencing Center for Infectious Disease"/>
            <person name="Wu L."/>
            <person name="Ma J."/>
        </authorList>
    </citation>
    <scope>NUCLEOTIDE SEQUENCE [LARGE SCALE GENOMIC DNA]</scope>
    <source>
        <strain evidence="4">KCTC 32514</strain>
    </source>
</reference>
<evidence type="ECO:0000313" key="3">
    <source>
        <dbReference type="EMBL" id="MFD2916295.1"/>
    </source>
</evidence>
<sequence length="540" mass="61858">MKTTYKILTLLFFCCALSVSAQEKLIKVSKKIDVTKDVEIDLNTSYVQIEIDTWNKSTLEIEAYIEGEKLSKEELQEALKSWNLKVEGSGSNVKITSDGSHGSWSFPGNKNLHFDSFEALKAIEMLGDMDFGDIPEMPEMPELPEMPEIARLQVPEAPEMPELPELPDGITNVSFDTQAYKKDGEAYLEKWSKDYPAKNREKMKAWGREMANVDFSSYENRMEAWGKKFEKQFGEEYGKKMEAWGEEFGKRFDGEWSKKMEAWGERYGKQMERQAEMVEKRAKIMEKRAEKMEQKLETLAERNESRSVKIAERLKEKEEYRADRLNEIMERKESTLSKYLQSGNNNEVKRVIKIRMPKNAKLNMNVRHGELKMSSVIYNLKANISHATLLANHIDGSETSISVAYSPVQITTWSDGELNLKYVEEAHLNTVASLRLNSNSSDMYIDNLTGTAIIDGSFGDLSIYKISETFTNLNIILENSDAVIKLPSNTVDYSMYFKGNRSRLNNELTTQQTINNYPNSKKTGKTIVINAKFSEVALKQ</sequence>
<keyword evidence="1" id="KW-0175">Coiled coil</keyword>
<name>A0ABW5ZV38_9FLAO</name>
<organism evidence="3 4">
    <name type="scientific">Psychroserpens luteus</name>
    <dbReference type="NCBI Taxonomy" id="1434066"/>
    <lineage>
        <taxon>Bacteria</taxon>
        <taxon>Pseudomonadati</taxon>
        <taxon>Bacteroidota</taxon>
        <taxon>Flavobacteriia</taxon>
        <taxon>Flavobacteriales</taxon>
        <taxon>Flavobacteriaceae</taxon>
        <taxon>Psychroserpens</taxon>
    </lineage>
</organism>
<comment type="caution">
    <text evidence="3">The sequence shown here is derived from an EMBL/GenBank/DDBJ whole genome shotgun (WGS) entry which is preliminary data.</text>
</comment>
<feature type="coiled-coil region" evidence="1">
    <location>
        <begin position="268"/>
        <end position="335"/>
    </location>
</feature>
<feature type="signal peptide" evidence="2">
    <location>
        <begin position="1"/>
        <end position="21"/>
    </location>
</feature>
<proteinExistence type="predicted"/>
<accession>A0ABW5ZV38</accession>
<dbReference type="Proteomes" id="UP001597548">
    <property type="component" value="Unassembled WGS sequence"/>
</dbReference>
<evidence type="ECO:0008006" key="5">
    <source>
        <dbReference type="Google" id="ProtNLM"/>
    </source>
</evidence>
<evidence type="ECO:0000256" key="1">
    <source>
        <dbReference type="SAM" id="Coils"/>
    </source>
</evidence>
<gene>
    <name evidence="3" type="ORF">ACFS29_11635</name>
</gene>
<dbReference type="RefSeq" id="WP_194508299.1">
    <property type="nucleotide sequence ID" value="NZ_JADILU010000004.1"/>
</dbReference>
<evidence type="ECO:0000256" key="2">
    <source>
        <dbReference type="SAM" id="SignalP"/>
    </source>
</evidence>
<feature type="chain" id="PRO_5046755327" description="Adhesin domain-containing protein" evidence="2">
    <location>
        <begin position="22"/>
        <end position="540"/>
    </location>
</feature>
<dbReference type="EMBL" id="JBHUOS010000009">
    <property type="protein sequence ID" value="MFD2916295.1"/>
    <property type="molecule type" value="Genomic_DNA"/>
</dbReference>
<keyword evidence="2" id="KW-0732">Signal</keyword>
<evidence type="ECO:0000313" key="4">
    <source>
        <dbReference type="Proteomes" id="UP001597548"/>
    </source>
</evidence>
<keyword evidence="4" id="KW-1185">Reference proteome</keyword>